<dbReference type="PANTHER" id="PTHR11346:SF173">
    <property type="entry name" value="GALECTIN"/>
    <property type="match status" value="1"/>
</dbReference>
<name>A0A1I7WC78_HETBA</name>
<dbReference type="InterPro" id="IPR013320">
    <property type="entry name" value="ConA-like_dom_sf"/>
</dbReference>
<evidence type="ECO:0000313" key="5">
    <source>
        <dbReference type="WBParaSite" id="Hba_02278"/>
    </source>
</evidence>
<feature type="domain" description="Galectin" evidence="3">
    <location>
        <begin position="22"/>
        <end position="139"/>
    </location>
</feature>
<dbReference type="PROSITE" id="PS51304">
    <property type="entry name" value="GALECTIN"/>
    <property type="match status" value="1"/>
</dbReference>
<proteinExistence type="predicted"/>
<protein>
    <recommendedName>
        <fullName evidence="2">Galectin</fullName>
    </recommendedName>
</protein>
<dbReference type="Proteomes" id="UP000095283">
    <property type="component" value="Unplaced"/>
</dbReference>
<evidence type="ECO:0000256" key="2">
    <source>
        <dbReference type="RuleBase" id="RU102079"/>
    </source>
</evidence>
<dbReference type="GO" id="GO:0016936">
    <property type="term" value="F:galactoside binding"/>
    <property type="evidence" value="ECO:0007669"/>
    <property type="project" value="TreeGrafter"/>
</dbReference>
<dbReference type="SMART" id="SM00908">
    <property type="entry name" value="Gal-bind_lectin"/>
    <property type="match status" value="1"/>
</dbReference>
<evidence type="ECO:0000259" key="3">
    <source>
        <dbReference type="PROSITE" id="PS51304"/>
    </source>
</evidence>
<sequence length="139" mass="15803">MSIGSGVMSIQFGTELFNPQTPVEIPIRGFTNGERIRVVLIPNDKKDQRFHINLRSGSDIIIHFNPRLKDKMIVFNSLLNGSWQKERTLGVNFPFKKNNIYTIEFIASYHNSVTCQSGYKITTLEISGDVHVHSVHTTI</sequence>
<dbReference type="WBParaSite" id="Hba_02278">
    <property type="protein sequence ID" value="Hba_02278"/>
    <property type="gene ID" value="Hba_02278"/>
</dbReference>
<accession>A0A1I7WC78</accession>
<evidence type="ECO:0000256" key="1">
    <source>
        <dbReference type="ARBA" id="ARBA00022734"/>
    </source>
</evidence>
<dbReference type="CDD" id="cd00070">
    <property type="entry name" value="GLECT"/>
    <property type="match status" value="1"/>
</dbReference>
<keyword evidence="1 2" id="KW-0430">Lectin</keyword>
<dbReference type="GO" id="GO:0030246">
    <property type="term" value="F:carbohydrate binding"/>
    <property type="evidence" value="ECO:0007669"/>
    <property type="project" value="UniProtKB-UniRule"/>
</dbReference>
<evidence type="ECO:0000313" key="4">
    <source>
        <dbReference type="Proteomes" id="UP000095283"/>
    </source>
</evidence>
<dbReference type="InterPro" id="IPR044156">
    <property type="entry name" value="Galectin-like"/>
</dbReference>
<organism evidence="4 5">
    <name type="scientific">Heterorhabditis bacteriophora</name>
    <name type="common">Entomopathogenic nematode worm</name>
    <dbReference type="NCBI Taxonomy" id="37862"/>
    <lineage>
        <taxon>Eukaryota</taxon>
        <taxon>Metazoa</taxon>
        <taxon>Ecdysozoa</taxon>
        <taxon>Nematoda</taxon>
        <taxon>Chromadorea</taxon>
        <taxon>Rhabditida</taxon>
        <taxon>Rhabditina</taxon>
        <taxon>Rhabditomorpha</taxon>
        <taxon>Strongyloidea</taxon>
        <taxon>Heterorhabditidae</taxon>
        <taxon>Heterorhabditis</taxon>
    </lineage>
</organism>
<dbReference type="PANTHER" id="PTHR11346">
    <property type="entry name" value="GALECTIN"/>
    <property type="match status" value="1"/>
</dbReference>
<reference evidence="5" key="1">
    <citation type="submission" date="2016-11" db="UniProtKB">
        <authorList>
            <consortium name="WormBaseParasite"/>
        </authorList>
    </citation>
    <scope>IDENTIFICATION</scope>
</reference>
<dbReference type="InterPro" id="IPR001079">
    <property type="entry name" value="Galectin_CRD"/>
</dbReference>
<dbReference type="SUPFAM" id="SSF49899">
    <property type="entry name" value="Concanavalin A-like lectins/glucanases"/>
    <property type="match status" value="1"/>
</dbReference>
<dbReference type="Gene3D" id="2.60.120.200">
    <property type="match status" value="1"/>
</dbReference>
<keyword evidence="4" id="KW-1185">Reference proteome</keyword>
<dbReference type="AlphaFoldDB" id="A0A1I7WC78"/>
<dbReference type="SMART" id="SM00276">
    <property type="entry name" value="GLECT"/>
    <property type="match status" value="1"/>
</dbReference>
<dbReference type="Pfam" id="PF00337">
    <property type="entry name" value="Gal-bind_lectin"/>
    <property type="match status" value="1"/>
</dbReference>